<dbReference type="AlphaFoldDB" id="A0AAN9UEK3"/>
<keyword evidence="1" id="KW-1133">Transmembrane helix</keyword>
<dbReference type="EMBL" id="JAKJXP020000110">
    <property type="protein sequence ID" value="KAK7745227.1"/>
    <property type="molecule type" value="Genomic_DNA"/>
</dbReference>
<protein>
    <submittedName>
        <fullName evidence="2">Uncharacterized protein</fullName>
    </submittedName>
</protein>
<evidence type="ECO:0000313" key="2">
    <source>
        <dbReference type="EMBL" id="KAK7745227.1"/>
    </source>
</evidence>
<proteinExistence type="predicted"/>
<organism evidence="2 3">
    <name type="scientific">Diatrype stigma</name>
    <dbReference type="NCBI Taxonomy" id="117547"/>
    <lineage>
        <taxon>Eukaryota</taxon>
        <taxon>Fungi</taxon>
        <taxon>Dikarya</taxon>
        <taxon>Ascomycota</taxon>
        <taxon>Pezizomycotina</taxon>
        <taxon>Sordariomycetes</taxon>
        <taxon>Xylariomycetidae</taxon>
        <taxon>Xylariales</taxon>
        <taxon>Diatrypaceae</taxon>
        <taxon>Diatrype</taxon>
    </lineage>
</organism>
<keyword evidence="1" id="KW-0812">Transmembrane</keyword>
<feature type="transmembrane region" description="Helical" evidence="1">
    <location>
        <begin position="239"/>
        <end position="270"/>
    </location>
</feature>
<keyword evidence="1" id="KW-0472">Membrane</keyword>
<keyword evidence="3" id="KW-1185">Reference proteome</keyword>
<comment type="caution">
    <text evidence="2">The sequence shown here is derived from an EMBL/GenBank/DDBJ whole genome shotgun (WGS) entry which is preliminary data.</text>
</comment>
<evidence type="ECO:0000313" key="3">
    <source>
        <dbReference type="Proteomes" id="UP001320420"/>
    </source>
</evidence>
<sequence>MATPNTPQISPVRKRLAHVTPPGYVNFSDAIAAANEDLPTTENPSPDPRPTRRASRRLSIVEGVIQLTLKLFDVSVAVFRYMRFPIRRNPDKMRHIISRPFTSMSLQEANADDSQAVRLGLFCFITDVTLALTYNDFCGFCGSPMKNKWSTPAIIEGVVVSAAPPGWEDNMKGRHRALLIVTEITYFVALIMCIFFAVSEYVVRAATFDSWLSSSGVGLAFYWLNFWQPRLGLLTIWGFFGRLLSIWIIVWIAVSSAMTWSLALVLILLAERISIPQ</sequence>
<evidence type="ECO:0000256" key="1">
    <source>
        <dbReference type="SAM" id="Phobius"/>
    </source>
</evidence>
<accession>A0AAN9UEK3</accession>
<feature type="transmembrane region" description="Helical" evidence="1">
    <location>
        <begin position="177"/>
        <end position="198"/>
    </location>
</feature>
<reference evidence="2 3" key="1">
    <citation type="submission" date="2024-02" db="EMBL/GenBank/DDBJ databases">
        <title>De novo assembly and annotation of 12 fungi associated with fruit tree decline syndrome in Ontario, Canada.</title>
        <authorList>
            <person name="Sulman M."/>
            <person name="Ellouze W."/>
            <person name="Ilyukhin E."/>
        </authorList>
    </citation>
    <scope>NUCLEOTIDE SEQUENCE [LARGE SCALE GENOMIC DNA]</scope>
    <source>
        <strain evidence="2 3">M11/M66-122</strain>
    </source>
</reference>
<gene>
    <name evidence="2" type="ORF">SLS62_009856</name>
</gene>
<dbReference type="Proteomes" id="UP001320420">
    <property type="component" value="Unassembled WGS sequence"/>
</dbReference>
<name>A0AAN9UEK3_9PEZI</name>